<comment type="similarity">
    <text evidence="1">Belongs to the LysR transcriptional regulatory family.</text>
</comment>
<dbReference type="InterPro" id="IPR058163">
    <property type="entry name" value="LysR-type_TF_proteobact-type"/>
</dbReference>
<dbReference type="STRING" id="1122240.GCA_000620105_02880"/>
<evidence type="ECO:0000313" key="7">
    <source>
        <dbReference type="Proteomes" id="UP000244173"/>
    </source>
</evidence>
<dbReference type="Gene3D" id="3.40.190.290">
    <property type="match status" value="1"/>
</dbReference>
<proteinExistence type="inferred from homology"/>
<dbReference type="CDD" id="cd08479">
    <property type="entry name" value="PBP2_CrgA_like_9"/>
    <property type="match status" value="1"/>
</dbReference>
<evidence type="ECO:0000256" key="1">
    <source>
        <dbReference type="ARBA" id="ARBA00009437"/>
    </source>
</evidence>
<dbReference type="Pfam" id="PF03466">
    <property type="entry name" value="LysR_substrate"/>
    <property type="match status" value="1"/>
</dbReference>
<dbReference type="Pfam" id="PF00126">
    <property type="entry name" value="HTH_1"/>
    <property type="match status" value="1"/>
</dbReference>
<dbReference type="KEGG" id="maer:DAI18_00195"/>
<dbReference type="FunFam" id="3.40.190.290:FF:000001">
    <property type="entry name" value="Transcriptional regulator, LysR family"/>
    <property type="match status" value="1"/>
</dbReference>
<evidence type="ECO:0000256" key="3">
    <source>
        <dbReference type="ARBA" id="ARBA00023125"/>
    </source>
</evidence>
<dbReference type="PANTHER" id="PTHR30537">
    <property type="entry name" value="HTH-TYPE TRANSCRIPTIONAL REGULATOR"/>
    <property type="match status" value="1"/>
</dbReference>
<dbReference type="InterPro" id="IPR036388">
    <property type="entry name" value="WH-like_DNA-bd_sf"/>
</dbReference>
<reference evidence="6 7" key="1">
    <citation type="submission" date="2018-04" db="EMBL/GenBank/DDBJ databases">
        <title>Denitrifier Microvirgula.</title>
        <authorList>
            <person name="Anderson E."/>
            <person name="Jang J."/>
            <person name="Ishii S."/>
        </authorList>
    </citation>
    <scope>NUCLEOTIDE SEQUENCE [LARGE SCALE GENOMIC DNA]</scope>
    <source>
        <strain evidence="6 7">BE2.4</strain>
    </source>
</reference>
<dbReference type="GO" id="GO:0006351">
    <property type="term" value="P:DNA-templated transcription"/>
    <property type="evidence" value="ECO:0007669"/>
    <property type="project" value="TreeGrafter"/>
</dbReference>
<accession>A0A2U3TGX0</accession>
<keyword evidence="3" id="KW-0238">DNA-binding</keyword>
<dbReference type="InterPro" id="IPR000847">
    <property type="entry name" value="LysR_HTH_N"/>
</dbReference>
<dbReference type="Proteomes" id="UP000244173">
    <property type="component" value="Chromosome"/>
</dbReference>
<evidence type="ECO:0000259" key="5">
    <source>
        <dbReference type="PROSITE" id="PS50931"/>
    </source>
</evidence>
<keyword evidence="2" id="KW-0805">Transcription regulation</keyword>
<dbReference type="Gene3D" id="1.10.10.10">
    <property type="entry name" value="Winged helix-like DNA-binding domain superfamily/Winged helix DNA-binding domain"/>
    <property type="match status" value="1"/>
</dbReference>
<dbReference type="RefSeq" id="WP_028499830.1">
    <property type="nucleotide sequence ID" value="NZ_CALFSO010000052.1"/>
</dbReference>
<name>A0A2U3TGX0_9NEIS</name>
<dbReference type="GO" id="GO:0003700">
    <property type="term" value="F:DNA-binding transcription factor activity"/>
    <property type="evidence" value="ECO:0007669"/>
    <property type="project" value="InterPro"/>
</dbReference>
<gene>
    <name evidence="6" type="ORF">DAI18_00195</name>
</gene>
<feature type="domain" description="HTH lysR-type" evidence="5">
    <location>
        <begin position="1"/>
        <end position="59"/>
    </location>
</feature>
<keyword evidence="4" id="KW-0804">Transcription</keyword>
<dbReference type="AlphaFoldDB" id="A0A2U3TGX0"/>
<dbReference type="SUPFAM" id="SSF53850">
    <property type="entry name" value="Periplasmic binding protein-like II"/>
    <property type="match status" value="1"/>
</dbReference>
<dbReference type="SUPFAM" id="SSF46785">
    <property type="entry name" value="Winged helix' DNA-binding domain"/>
    <property type="match status" value="1"/>
</dbReference>
<sequence length="301" mass="33040">MSDVSDLAFFARLMQCGSLSATAQELGVTPPSVSRRLSALEQRLGVRLLNRTTRTLALTHEGERYLDKGRHILSELAELERELAGSQSAPQGLLRVNATLGFGRRHIAPAVSAFVRAYPKTEVQLQLSDRMPVLTAGAFDVSIRFGEPPEARLVARKIVANRRILCAAPAYLAAHPPIVTPRDLSRHACIVVRENHDAYGHWQIHAGQRQETVKVGGPLATNDGETAVNWGLDGHGILLRSLWDVAPCLQSGRLCQVLPDWQGAPADIWALYPPRLEQSTRVRVFVGFLTDYFARSTMAAG</sequence>
<dbReference type="OrthoDB" id="9178040at2"/>
<evidence type="ECO:0000256" key="4">
    <source>
        <dbReference type="ARBA" id="ARBA00023163"/>
    </source>
</evidence>
<dbReference type="PROSITE" id="PS50931">
    <property type="entry name" value="HTH_LYSR"/>
    <property type="match status" value="1"/>
</dbReference>
<organism evidence="6 7">
    <name type="scientific">Microvirgula aerodenitrificans</name>
    <dbReference type="NCBI Taxonomy" id="57480"/>
    <lineage>
        <taxon>Bacteria</taxon>
        <taxon>Pseudomonadati</taxon>
        <taxon>Pseudomonadota</taxon>
        <taxon>Betaproteobacteria</taxon>
        <taxon>Neisseriales</taxon>
        <taxon>Aquaspirillaceae</taxon>
        <taxon>Microvirgula</taxon>
    </lineage>
</organism>
<dbReference type="EMBL" id="CP028519">
    <property type="protein sequence ID" value="AVY92640.1"/>
    <property type="molecule type" value="Genomic_DNA"/>
</dbReference>
<dbReference type="PANTHER" id="PTHR30537:SF5">
    <property type="entry name" value="HTH-TYPE TRANSCRIPTIONAL ACTIVATOR TTDR-RELATED"/>
    <property type="match status" value="1"/>
</dbReference>
<keyword evidence="7" id="KW-1185">Reference proteome</keyword>
<evidence type="ECO:0000313" key="6">
    <source>
        <dbReference type="EMBL" id="AVY92640.1"/>
    </source>
</evidence>
<evidence type="ECO:0000256" key="2">
    <source>
        <dbReference type="ARBA" id="ARBA00023015"/>
    </source>
</evidence>
<dbReference type="GO" id="GO:0043565">
    <property type="term" value="F:sequence-specific DNA binding"/>
    <property type="evidence" value="ECO:0007669"/>
    <property type="project" value="TreeGrafter"/>
</dbReference>
<protein>
    <submittedName>
        <fullName evidence="6">LysR family transcriptional regulator</fullName>
    </submittedName>
</protein>
<dbReference type="FunFam" id="1.10.10.10:FF:000001">
    <property type="entry name" value="LysR family transcriptional regulator"/>
    <property type="match status" value="1"/>
</dbReference>
<dbReference type="InterPro" id="IPR036390">
    <property type="entry name" value="WH_DNA-bd_sf"/>
</dbReference>
<dbReference type="InterPro" id="IPR005119">
    <property type="entry name" value="LysR_subst-bd"/>
</dbReference>